<organism evidence="1">
    <name type="scientific">uncultured Caudovirales phage</name>
    <dbReference type="NCBI Taxonomy" id="2100421"/>
    <lineage>
        <taxon>Viruses</taxon>
        <taxon>Duplodnaviria</taxon>
        <taxon>Heunggongvirae</taxon>
        <taxon>Uroviricota</taxon>
        <taxon>Caudoviricetes</taxon>
        <taxon>Peduoviridae</taxon>
        <taxon>Maltschvirus</taxon>
        <taxon>Maltschvirus maltsch</taxon>
    </lineage>
</organism>
<protein>
    <submittedName>
        <fullName evidence="1">Uncharacterized protein</fullName>
    </submittedName>
</protein>
<proteinExistence type="predicted"/>
<evidence type="ECO:0000313" key="1">
    <source>
        <dbReference type="EMBL" id="CAB4200053.1"/>
    </source>
</evidence>
<dbReference type="EMBL" id="LR797288">
    <property type="protein sequence ID" value="CAB4200053.1"/>
    <property type="molecule type" value="Genomic_DNA"/>
</dbReference>
<name>A0A6J5S122_9CAUD</name>
<gene>
    <name evidence="1" type="ORF">UFOVP1355_26</name>
</gene>
<reference evidence="1" key="1">
    <citation type="submission" date="2020-05" db="EMBL/GenBank/DDBJ databases">
        <authorList>
            <person name="Chiriac C."/>
            <person name="Salcher M."/>
            <person name="Ghai R."/>
            <person name="Kavagutti S V."/>
        </authorList>
    </citation>
    <scope>NUCLEOTIDE SEQUENCE</scope>
</reference>
<accession>A0A6J5S122</accession>
<sequence length="191" mass="19916">MAILSPSPKLQFFDANGNPLVGGKLYSYTAGTTSPLATYTDSTNTSANTNPIILDSRGEASVWLGASAYYKLALYSATDVLIWSVDNIIATPSGLGQPVTKTADFTLASNENRVINNKPTTSCVVTLPTASSWAGREVMFLNYQALTLVSASANVVPRIGGSATTAILPATAGSWATLVSNGTNWLIMASS</sequence>